<evidence type="ECO:0000313" key="3">
    <source>
        <dbReference type="EMBL" id="RCN35993.1"/>
    </source>
</evidence>
<comment type="caution">
    <text evidence="3">The sequence shown here is derived from an EMBL/GenBank/DDBJ whole genome shotgun (WGS) entry which is preliminary data.</text>
</comment>
<feature type="chain" id="PRO_5016811860" description="Thrombospondin type 1 domain protein" evidence="2">
    <location>
        <begin position="17"/>
        <end position="170"/>
    </location>
</feature>
<accession>A0A368FV00</accession>
<evidence type="ECO:0000256" key="2">
    <source>
        <dbReference type="SAM" id="SignalP"/>
    </source>
</evidence>
<keyword evidence="1" id="KW-0472">Membrane</keyword>
<dbReference type="AlphaFoldDB" id="A0A368FV00"/>
<evidence type="ECO:0000313" key="4">
    <source>
        <dbReference type="Proteomes" id="UP000252519"/>
    </source>
</evidence>
<dbReference type="Proteomes" id="UP000252519">
    <property type="component" value="Unassembled WGS sequence"/>
</dbReference>
<dbReference type="OrthoDB" id="5815237at2759"/>
<keyword evidence="4" id="KW-1185">Reference proteome</keyword>
<dbReference type="EMBL" id="JOJR01000602">
    <property type="protein sequence ID" value="RCN35993.1"/>
    <property type="molecule type" value="Genomic_DNA"/>
</dbReference>
<proteinExistence type="predicted"/>
<reference evidence="3 4" key="1">
    <citation type="submission" date="2014-10" db="EMBL/GenBank/DDBJ databases">
        <title>Draft genome of the hookworm Ancylostoma caninum.</title>
        <authorList>
            <person name="Mitreva M."/>
        </authorList>
    </citation>
    <scope>NUCLEOTIDE SEQUENCE [LARGE SCALE GENOMIC DNA]</scope>
    <source>
        <strain evidence="3 4">Baltimore</strain>
    </source>
</reference>
<keyword evidence="1" id="KW-1133">Transmembrane helix</keyword>
<feature type="transmembrane region" description="Helical" evidence="1">
    <location>
        <begin position="101"/>
        <end position="120"/>
    </location>
</feature>
<protein>
    <recommendedName>
        <fullName evidence="5">Thrombospondin type 1 domain protein</fullName>
    </recommendedName>
</protein>
<sequence>MVRVPILFLFIPRLHCHSNNMFNVTQCWSAWSPCTVTCVPITPEAIEADFARRWRVWLHSRCPNVTPPNQLTEFKKCSASVPPCLELETILQPSPRTIYRLWALVLLMLVSVIPSLYICCKYSSGSMMVRWQGNEKPSLRRSKLDSILMTEHLEKSVPDISPASETASTK</sequence>
<gene>
    <name evidence="3" type="ORF">ANCCAN_18138</name>
</gene>
<name>A0A368FV00_ANCCA</name>
<evidence type="ECO:0000256" key="1">
    <source>
        <dbReference type="SAM" id="Phobius"/>
    </source>
</evidence>
<organism evidence="3 4">
    <name type="scientific">Ancylostoma caninum</name>
    <name type="common">Dog hookworm</name>
    <dbReference type="NCBI Taxonomy" id="29170"/>
    <lineage>
        <taxon>Eukaryota</taxon>
        <taxon>Metazoa</taxon>
        <taxon>Ecdysozoa</taxon>
        <taxon>Nematoda</taxon>
        <taxon>Chromadorea</taxon>
        <taxon>Rhabditida</taxon>
        <taxon>Rhabditina</taxon>
        <taxon>Rhabditomorpha</taxon>
        <taxon>Strongyloidea</taxon>
        <taxon>Ancylostomatidae</taxon>
        <taxon>Ancylostomatinae</taxon>
        <taxon>Ancylostoma</taxon>
    </lineage>
</organism>
<keyword evidence="2" id="KW-0732">Signal</keyword>
<feature type="signal peptide" evidence="2">
    <location>
        <begin position="1"/>
        <end position="16"/>
    </location>
</feature>
<keyword evidence="1" id="KW-0812">Transmembrane</keyword>
<evidence type="ECO:0008006" key="5">
    <source>
        <dbReference type="Google" id="ProtNLM"/>
    </source>
</evidence>